<accession>A0A1J5PI56</accession>
<dbReference type="EMBL" id="MLJW01007700">
    <property type="protein sequence ID" value="OIQ64963.1"/>
    <property type="molecule type" value="Genomic_DNA"/>
</dbReference>
<sequence length="128" mass="13856">MHGARAGVFGQRHGQHLDQDAVDVIFRLLFGQAQRVDLHAIAEATVFRVGHAIAVQAQLIPKVCKGAHFAQFGDEADACVDEEGDAANYVGEIGGGHLALQVVQHSGCGGEREREFLFRRRTGLLQVI</sequence>
<reference evidence="1" key="1">
    <citation type="submission" date="2016-10" db="EMBL/GenBank/DDBJ databases">
        <title>Sequence of Gallionella enrichment culture.</title>
        <authorList>
            <person name="Poehlein A."/>
            <person name="Muehling M."/>
            <person name="Daniel R."/>
        </authorList>
    </citation>
    <scope>NUCLEOTIDE SEQUENCE</scope>
</reference>
<protein>
    <submittedName>
        <fullName evidence="1">Uncharacterized protein</fullName>
    </submittedName>
</protein>
<evidence type="ECO:0000313" key="1">
    <source>
        <dbReference type="EMBL" id="OIQ64963.1"/>
    </source>
</evidence>
<gene>
    <name evidence="1" type="ORF">GALL_534840</name>
</gene>
<organism evidence="1">
    <name type="scientific">mine drainage metagenome</name>
    <dbReference type="NCBI Taxonomy" id="410659"/>
    <lineage>
        <taxon>unclassified sequences</taxon>
        <taxon>metagenomes</taxon>
        <taxon>ecological metagenomes</taxon>
    </lineage>
</organism>
<proteinExistence type="predicted"/>
<comment type="caution">
    <text evidence="1">The sequence shown here is derived from an EMBL/GenBank/DDBJ whole genome shotgun (WGS) entry which is preliminary data.</text>
</comment>
<dbReference type="AlphaFoldDB" id="A0A1J5PI56"/>
<name>A0A1J5PI56_9ZZZZ</name>